<dbReference type="SUPFAM" id="SSF53850">
    <property type="entry name" value="Periplasmic binding protein-like II"/>
    <property type="match status" value="1"/>
</dbReference>
<dbReference type="InterPro" id="IPR006665">
    <property type="entry name" value="OmpA-like"/>
</dbReference>
<dbReference type="Pfam" id="PF00691">
    <property type="entry name" value="OmpA"/>
    <property type="match status" value="1"/>
</dbReference>
<dbReference type="Pfam" id="PF12849">
    <property type="entry name" value="PBP_like_2"/>
    <property type="match status" value="1"/>
</dbReference>
<dbReference type="PANTHER" id="PTHR30570">
    <property type="entry name" value="PERIPLASMIC PHOSPHATE BINDING COMPONENT OF PHOSPHATE ABC TRANSPORTER"/>
    <property type="match status" value="1"/>
</dbReference>
<gene>
    <name evidence="5" type="ORF">SAMN04487960_101185</name>
</gene>
<reference evidence="5 6" key="1">
    <citation type="submission" date="2016-10" db="EMBL/GenBank/DDBJ databases">
        <authorList>
            <person name="de Groot N.N."/>
        </authorList>
    </citation>
    <scope>NUCLEOTIDE SEQUENCE [LARGE SCALE GENOMIC DNA]</scope>
    <source>
        <strain evidence="5 6">CGMCC 1.7059</strain>
    </source>
</reference>
<evidence type="ECO:0000313" key="5">
    <source>
        <dbReference type="EMBL" id="SDW04748.1"/>
    </source>
</evidence>
<dbReference type="AlphaFoldDB" id="A0A1H2QD55"/>
<keyword evidence="6" id="KW-1185">Reference proteome</keyword>
<dbReference type="PANTHER" id="PTHR30570:SF1">
    <property type="entry name" value="PHOSPHATE-BINDING PROTEIN PSTS"/>
    <property type="match status" value="1"/>
</dbReference>
<dbReference type="PROSITE" id="PS51123">
    <property type="entry name" value="OMPA_2"/>
    <property type="match status" value="1"/>
</dbReference>
<sequence>MPRLLRTLAVLILAAQTLPAWSQSYDMEIHGSNTIGAALGPMLIEGFLEQRTGGTTSSRAGSEENERVLSARGNGTAIDVRVAAHGSSTGFRALADGRADIWASSRPAKSSEIDAMADTADLNSIDSEHVIAIDGLAILVHNSNPLERISIDDLGKVFAGQISNWSALGGPDRPINLYARDDKSGTWDTFKSLVLGRSYTLARSAFRYESNDQLSDDVARDPGAIGFTGLASVRNARLLAVSDGDAPALKPNQLTVASEDYPLARRLFLYTRGNNNPALVNEFIEFAQSPAGQDLVAQSGFISQNPIAMEPDYDAAVPATFRVLTENYRRLSVNFRFSEGRSRLDNKAQRDLKRIVDYLERENRGADDVLLIGFADQQSNELRAQMISELRALSVSRALREAGAPVRAYTGYGHYMPVGSAGGHSGEQRNGRVEVWVRKH</sequence>
<name>A0A1H2QD55_9GAMM</name>
<feature type="domain" description="OmpA-like" evidence="4">
    <location>
        <begin position="324"/>
        <end position="440"/>
    </location>
</feature>
<dbReference type="EMBL" id="FNNE01000001">
    <property type="protein sequence ID" value="SDW04748.1"/>
    <property type="molecule type" value="Genomic_DNA"/>
</dbReference>
<proteinExistence type="predicted"/>
<dbReference type="InterPro" id="IPR050811">
    <property type="entry name" value="Phosphate_ABC_transporter"/>
</dbReference>
<protein>
    <submittedName>
        <fullName evidence="5">Phosphate transport system substrate-binding protein</fullName>
    </submittedName>
</protein>
<organism evidence="5 6">
    <name type="scientific">Marinobacter mobilis</name>
    <dbReference type="NCBI Taxonomy" id="488533"/>
    <lineage>
        <taxon>Bacteria</taxon>
        <taxon>Pseudomonadati</taxon>
        <taxon>Pseudomonadota</taxon>
        <taxon>Gammaproteobacteria</taxon>
        <taxon>Pseudomonadales</taxon>
        <taxon>Marinobacteraceae</taxon>
        <taxon>Marinobacter</taxon>
    </lineage>
</organism>
<evidence type="ECO:0000256" key="3">
    <source>
        <dbReference type="SAM" id="SignalP"/>
    </source>
</evidence>
<dbReference type="InterPro" id="IPR036737">
    <property type="entry name" value="OmpA-like_sf"/>
</dbReference>
<dbReference type="Proteomes" id="UP000199675">
    <property type="component" value="Unassembled WGS sequence"/>
</dbReference>
<evidence type="ECO:0000256" key="1">
    <source>
        <dbReference type="ARBA" id="ARBA00022729"/>
    </source>
</evidence>
<dbReference type="GO" id="GO:0016020">
    <property type="term" value="C:membrane"/>
    <property type="evidence" value="ECO:0007669"/>
    <property type="project" value="UniProtKB-UniRule"/>
</dbReference>
<keyword evidence="2" id="KW-0472">Membrane</keyword>
<keyword evidence="1 3" id="KW-0732">Signal</keyword>
<feature type="chain" id="PRO_5011541340" evidence="3">
    <location>
        <begin position="23"/>
        <end position="440"/>
    </location>
</feature>
<evidence type="ECO:0000259" key="4">
    <source>
        <dbReference type="PROSITE" id="PS51123"/>
    </source>
</evidence>
<dbReference type="Gene3D" id="3.30.1330.60">
    <property type="entry name" value="OmpA-like domain"/>
    <property type="match status" value="1"/>
</dbReference>
<accession>A0A1H2QD55</accession>
<dbReference type="CDD" id="cd13653">
    <property type="entry name" value="PBP2_phosphate_like_1"/>
    <property type="match status" value="1"/>
</dbReference>
<evidence type="ECO:0000256" key="2">
    <source>
        <dbReference type="PROSITE-ProRule" id="PRU00473"/>
    </source>
</evidence>
<evidence type="ECO:0000313" key="6">
    <source>
        <dbReference type="Proteomes" id="UP000199675"/>
    </source>
</evidence>
<dbReference type="Gene3D" id="3.40.190.10">
    <property type="entry name" value="Periplasmic binding protein-like II"/>
    <property type="match status" value="2"/>
</dbReference>
<dbReference type="SUPFAM" id="SSF103088">
    <property type="entry name" value="OmpA-like"/>
    <property type="match status" value="1"/>
</dbReference>
<dbReference type="STRING" id="488533.SAMN04487960_101185"/>
<dbReference type="RefSeq" id="WP_245725870.1">
    <property type="nucleotide sequence ID" value="NZ_FNNE01000001.1"/>
</dbReference>
<feature type="signal peptide" evidence="3">
    <location>
        <begin position="1"/>
        <end position="22"/>
    </location>
</feature>
<dbReference type="InterPro" id="IPR024370">
    <property type="entry name" value="PBP_domain"/>
</dbReference>